<protein>
    <submittedName>
        <fullName evidence="2">Uncharacterized protein</fullName>
    </submittedName>
</protein>
<gene>
    <name evidence="2" type="ORF">EPI10_011002</name>
</gene>
<accession>A0A5B6W6L0</accession>
<sequence length="81" mass="9129">MEWVGGGDLLWNENQSTTNSQHQDWKVDSGISVRGNNMTSSCVAWIGPLLKSAFSPILIIDVLDDDVTYSHNVMLLRFYKI</sequence>
<reference evidence="3" key="1">
    <citation type="journal article" date="2019" name="Plant Biotechnol. J.">
        <title>Genome sequencing of the Australian wild diploid species Gossypium australe highlights disease resistance and delayed gland morphogenesis.</title>
        <authorList>
            <person name="Cai Y."/>
            <person name="Cai X."/>
            <person name="Wang Q."/>
            <person name="Wang P."/>
            <person name="Zhang Y."/>
            <person name="Cai C."/>
            <person name="Xu Y."/>
            <person name="Wang K."/>
            <person name="Zhou Z."/>
            <person name="Wang C."/>
            <person name="Geng S."/>
            <person name="Li B."/>
            <person name="Dong Q."/>
            <person name="Hou Y."/>
            <person name="Wang H."/>
            <person name="Ai P."/>
            <person name="Liu Z."/>
            <person name="Yi F."/>
            <person name="Sun M."/>
            <person name="An G."/>
            <person name="Cheng J."/>
            <person name="Zhang Y."/>
            <person name="Shi Q."/>
            <person name="Xie Y."/>
            <person name="Shi X."/>
            <person name="Chang Y."/>
            <person name="Huang F."/>
            <person name="Chen Y."/>
            <person name="Hong S."/>
            <person name="Mi L."/>
            <person name="Sun Q."/>
            <person name="Zhang L."/>
            <person name="Zhou B."/>
            <person name="Peng R."/>
            <person name="Zhang X."/>
            <person name="Liu F."/>
        </authorList>
    </citation>
    <scope>NUCLEOTIDE SEQUENCE [LARGE SCALE GENOMIC DNA]</scope>
    <source>
        <strain evidence="3">cv. PA1801</strain>
    </source>
</reference>
<comment type="caution">
    <text evidence="2">The sequence shown here is derived from an EMBL/GenBank/DDBJ whole genome shotgun (WGS) entry which is preliminary data.</text>
</comment>
<feature type="compositionally biased region" description="Polar residues" evidence="1">
    <location>
        <begin position="12"/>
        <end position="21"/>
    </location>
</feature>
<evidence type="ECO:0000313" key="2">
    <source>
        <dbReference type="EMBL" id="KAA3477086.1"/>
    </source>
</evidence>
<proteinExistence type="predicted"/>
<dbReference type="Proteomes" id="UP000325315">
    <property type="component" value="Unassembled WGS sequence"/>
</dbReference>
<organism evidence="2 3">
    <name type="scientific">Gossypium australe</name>
    <dbReference type="NCBI Taxonomy" id="47621"/>
    <lineage>
        <taxon>Eukaryota</taxon>
        <taxon>Viridiplantae</taxon>
        <taxon>Streptophyta</taxon>
        <taxon>Embryophyta</taxon>
        <taxon>Tracheophyta</taxon>
        <taxon>Spermatophyta</taxon>
        <taxon>Magnoliopsida</taxon>
        <taxon>eudicotyledons</taxon>
        <taxon>Gunneridae</taxon>
        <taxon>Pentapetalae</taxon>
        <taxon>rosids</taxon>
        <taxon>malvids</taxon>
        <taxon>Malvales</taxon>
        <taxon>Malvaceae</taxon>
        <taxon>Malvoideae</taxon>
        <taxon>Gossypium</taxon>
    </lineage>
</organism>
<keyword evidence="3" id="KW-1185">Reference proteome</keyword>
<name>A0A5B6W6L0_9ROSI</name>
<dbReference type="AlphaFoldDB" id="A0A5B6W6L0"/>
<evidence type="ECO:0000256" key="1">
    <source>
        <dbReference type="SAM" id="MobiDB-lite"/>
    </source>
</evidence>
<evidence type="ECO:0000313" key="3">
    <source>
        <dbReference type="Proteomes" id="UP000325315"/>
    </source>
</evidence>
<feature type="region of interest" description="Disordered" evidence="1">
    <location>
        <begin position="1"/>
        <end position="21"/>
    </location>
</feature>
<dbReference type="EMBL" id="SMMG02000004">
    <property type="protein sequence ID" value="KAA3477086.1"/>
    <property type="molecule type" value="Genomic_DNA"/>
</dbReference>